<accession>A0A6P7TCE7</accession>
<keyword evidence="4" id="KW-0479">Metal-binding</keyword>
<dbReference type="PROSITE" id="PS01000">
    <property type="entry name" value="SDH_CYT_1"/>
    <property type="match status" value="1"/>
</dbReference>
<evidence type="ECO:0000256" key="3">
    <source>
        <dbReference type="ARBA" id="ARBA00022692"/>
    </source>
</evidence>
<dbReference type="GO" id="GO:0009055">
    <property type="term" value="F:electron transfer activity"/>
    <property type="evidence" value="ECO:0007669"/>
    <property type="project" value="InterPro"/>
</dbReference>
<dbReference type="NCBIfam" id="TIGR02970">
    <property type="entry name" value="succ_dehyd_cytB"/>
    <property type="match status" value="1"/>
</dbReference>
<keyword evidence="2" id="KW-0349">Heme</keyword>
<dbReference type="GO" id="GO:0005739">
    <property type="term" value="C:mitochondrion"/>
    <property type="evidence" value="ECO:0007669"/>
    <property type="project" value="GOC"/>
</dbReference>
<keyword evidence="3" id="KW-0812">Transmembrane</keyword>
<dbReference type="InterPro" id="IPR034804">
    <property type="entry name" value="SQR/QFR_C/D"/>
</dbReference>
<dbReference type="PANTHER" id="PTHR10978:SF5">
    <property type="entry name" value="SUCCINATE DEHYDROGENASE CYTOCHROME B560 SUBUNIT, MITOCHONDRIAL"/>
    <property type="match status" value="1"/>
</dbReference>
<dbReference type="Pfam" id="PF01127">
    <property type="entry name" value="Sdh_cyt"/>
    <property type="match status" value="1"/>
</dbReference>
<dbReference type="Gene3D" id="1.20.1300.10">
    <property type="entry name" value="Fumarate reductase/succinate dehydrogenase, transmembrane subunit"/>
    <property type="match status" value="1"/>
</dbReference>
<keyword evidence="7" id="KW-0472">Membrane</keyword>
<dbReference type="GO" id="GO:0046872">
    <property type="term" value="F:metal ion binding"/>
    <property type="evidence" value="ECO:0007669"/>
    <property type="project" value="UniProtKB-KW"/>
</dbReference>
<dbReference type="Proteomes" id="UP000515154">
    <property type="component" value="Linkage group LG18"/>
</dbReference>
<reference evidence="9" key="1">
    <citation type="submission" date="2025-08" db="UniProtKB">
        <authorList>
            <consortium name="RefSeq"/>
        </authorList>
    </citation>
    <scope>IDENTIFICATION</scope>
</reference>
<dbReference type="AlphaFoldDB" id="A0A6P7TCE7"/>
<protein>
    <submittedName>
        <fullName evidence="9">Succinate dehydrogenase cytochrome b560 subunit, mitochondrial</fullName>
    </submittedName>
</protein>
<evidence type="ECO:0000256" key="1">
    <source>
        <dbReference type="ARBA" id="ARBA00004141"/>
    </source>
</evidence>
<dbReference type="PROSITE" id="PS01001">
    <property type="entry name" value="SDH_CYT_2"/>
    <property type="match status" value="1"/>
</dbReference>
<dbReference type="RefSeq" id="XP_029647737.1">
    <property type="nucleotide sequence ID" value="XM_029791877.2"/>
</dbReference>
<keyword evidence="6" id="KW-0408">Iron</keyword>
<dbReference type="GO" id="GO:0016020">
    <property type="term" value="C:membrane"/>
    <property type="evidence" value="ECO:0007669"/>
    <property type="project" value="UniProtKB-SubCell"/>
</dbReference>
<dbReference type="KEGG" id="osn:115221676"/>
<evidence type="ECO:0000256" key="2">
    <source>
        <dbReference type="ARBA" id="ARBA00022617"/>
    </source>
</evidence>
<dbReference type="SUPFAM" id="SSF81343">
    <property type="entry name" value="Fumarate reductase respiratory complex transmembrane subunits"/>
    <property type="match status" value="1"/>
</dbReference>
<dbReference type="InterPro" id="IPR018495">
    <property type="entry name" value="Succ_DH_cyt_bsu_CS"/>
</dbReference>
<gene>
    <name evidence="9" type="primary">LOC115221676</name>
</gene>
<evidence type="ECO:0000256" key="6">
    <source>
        <dbReference type="ARBA" id="ARBA00023004"/>
    </source>
</evidence>
<dbReference type="CDD" id="cd03499">
    <property type="entry name" value="SQR_TypeC_SdhC"/>
    <property type="match status" value="1"/>
</dbReference>
<proteinExistence type="predicted"/>
<dbReference type="InterPro" id="IPR014314">
    <property type="entry name" value="Succ_DH_cytb556"/>
</dbReference>
<dbReference type="InterPro" id="IPR000701">
    <property type="entry name" value="SuccDH_FuR_B_TM-su"/>
</dbReference>
<keyword evidence="8" id="KW-1185">Reference proteome</keyword>
<dbReference type="GO" id="GO:0006121">
    <property type="term" value="P:mitochondrial electron transport, succinate to ubiquinone"/>
    <property type="evidence" value="ECO:0007669"/>
    <property type="project" value="UniProtKB-ARBA"/>
</dbReference>
<organism evidence="8 9">
    <name type="scientific">Octopus sinensis</name>
    <name type="common">East Asian common octopus</name>
    <dbReference type="NCBI Taxonomy" id="2607531"/>
    <lineage>
        <taxon>Eukaryota</taxon>
        <taxon>Metazoa</taxon>
        <taxon>Spiralia</taxon>
        <taxon>Lophotrochozoa</taxon>
        <taxon>Mollusca</taxon>
        <taxon>Cephalopoda</taxon>
        <taxon>Coleoidea</taxon>
        <taxon>Octopodiformes</taxon>
        <taxon>Octopoda</taxon>
        <taxon>Incirrata</taxon>
        <taxon>Octopodidae</taxon>
        <taxon>Octopus</taxon>
    </lineage>
</organism>
<evidence type="ECO:0000256" key="5">
    <source>
        <dbReference type="ARBA" id="ARBA00022989"/>
    </source>
</evidence>
<dbReference type="FunFam" id="1.20.1300.10:FF:000011">
    <property type="entry name" value="Succinate dehydrogenase cytochrome b560 subunit"/>
    <property type="match status" value="1"/>
</dbReference>
<evidence type="ECO:0000256" key="4">
    <source>
        <dbReference type="ARBA" id="ARBA00022723"/>
    </source>
</evidence>
<comment type="subcellular location">
    <subcellularLocation>
        <location evidence="1">Membrane</location>
        <topology evidence="1">Multi-pass membrane protein</topology>
    </subcellularLocation>
</comment>
<evidence type="ECO:0000313" key="9">
    <source>
        <dbReference type="RefSeq" id="XP_029647737.1"/>
    </source>
</evidence>
<keyword evidence="5" id="KW-1133">Transmembrane helix</keyword>
<dbReference type="GO" id="GO:0006099">
    <property type="term" value="P:tricarboxylic acid cycle"/>
    <property type="evidence" value="ECO:0007669"/>
    <property type="project" value="InterPro"/>
</dbReference>
<dbReference type="PANTHER" id="PTHR10978">
    <property type="entry name" value="SUCCINATE DEHYDROGENASE CYTOCHROME B560 SUBUNIT"/>
    <property type="match status" value="1"/>
</dbReference>
<evidence type="ECO:0000256" key="7">
    <source>
        <dbReference type="ARBA" id="ARBA00023136"/>
    </source>
</evidence>
<sequence length="173" mass="19789">MSLLLRSVVRQQCLFQRPFTLLNTRIPAVMASTSERSYEDMKYFWEKNKRLKRPMSPHLTIYKPQLTSILSVAHRATGIVLSAGMTGMALGVLVLPHDFPHYVDMVKQMNLNPNIIIAAKYTVIFPMLYHLFNGLRHLAWDWATGFKLNTLYMSGYLVVGLSFVFTAAIVHLL</sequence>
<name>A0A6P7TCE7_9MOLL</name>
<evidence type="ECO:0000313" key="8">
    <source>
        <dbReference type="Proteomes" id="UP000515154"/>
    </source>
</evidence>